<dbReference type="Pfam" id="PF02518">
    <property type="entry name" value="HATPase_c"/>
    <property type="match status" value="1"/>
</dbReference>
<organism evidence="10">
    <name type="scientific">Acididesulfobacillus acetoxydans</name>
    <dbReference type="NCBI Taxonomy" id="1561005"/>
    <lineage>
        <taxon>Bacteria</taxon>
        <taxon>Bacillati</taxon>
        <taxon>Bacillota</taxon>
        <taxon>Clostridia</taxon>
        <taxon>Eubacteriales</taxon>
        <taxon>Peptococcaceae</taxon>
        <taxon>Acididesulfobacillus</taxon>
    </lineage>
</organism>
<dbReference type="InterPro" id="IPR003594">
    <property type="entry name" value="HATPase_dom"/>
</dbReference>
<dbReference type="PANTHER" id="PTHR45453">
    <property type="entry name" value="PHOSPHATE REGULON SENSOR PROTEIN PHOR"/>
    <property type="match status" value="1"/>
</dbReference>
<dbReference type="Proteomes" id="UP000836597">
    <property type="component" value="Chromosome"/>
</dbReference>
<evidence type="ECO:0000256" key="7">
    <source>
        <dbReference type="ARBA" id="ARBA00023012"/>
    </source>
</evidence>
<dbReference type="SUPFAM" id="SSF55874">
    <property type="entry name" value="ATPase domain of HSP90 chaperone/DNA topoisomerase II/histidine kinase"/>
    <property type="match status" value="1"/>
</dbReference>
<evidence type="ECO:0000256" key="3">
    <source>
        <dbReference type="ARBA" id="ARBA00012438"/>
    </source>
</evidence>
<dbReference type="KEGG" id="aacx:DEACI_1154"/>
<dbReference type="SMART" id="SM00387">
    <property type="entry name" value="HATPase_c"/>
    <property type="match status" value="1"/>
</dbReference>
<protein>
    <recommendedName>
        <fullName evidence="3">histidine kinase</fullName>
        <ecNumber evidence="3">2.7.13.3</ecNumber>
    </recommendedName>
</protein>
<dbReference type="RefSeq" id="WP_240984166.1">
    <property type="nucleotide sequence ID" value="NZ_LR746496.1"/>
</dbReference>
<reference evidence="10" key="2">
    <citation type="submission" date="2020-01" db="EMBL/GenBank/DDBJ databases">
        <authorList>
            <person name="Hornung B."/>
        </authorList>
    </citation>
    <scope>NUCLEOTIDE SEQUENCE</scope>
    <source>
        <strain evidence="10">PacBioINE</strain>
    </source>
</reference>
<feature type="transmembrane region" description="Helical" evidence="8">
    <location>
        <begin position="28"/>
        <end position="46"/>
    </location>
</feature>
<evidence type="ECO:0000313" key="12">
    <source>
        <dbReference type="Proteomes" id="UP001071230"/>
    </source>
</evidence>
<dbReference type="EMBL" id="CDGJ01000032">
    <property type="protein sequence ID" value="CEJ06635.1"/>
    <property type="molecule type" value="Genomic_DNA"/>
</dbReference>
<evidence type="ECO:0000256" key="8">
    <source>
        <dbReference type="SAM" id="Phobius"/>
    </source>
</evidence>
<dbReference type="PANTHER" id="PTHR45453:SF1">
    <property type="entry name" value="PHOSPHATE REGULON SENSOR PROTEIN PHOR"/>
    <property type="match status" value="1"/>
</dbReference>
<dbReference type="InterPro" id="IPR036890">
    <property type="entry name" value="HATPase_C_sf"/>
</dbReference>
<feature type="domain" description="Histidine kinase" evidence="9">
    <location>
        <begin position="110"/>
        <end position="322"/>
    </location>
</feature>
<evidence type="ECO:0000313" key="10">
    <source>
        <dbReference type="EMBL" id="CAA7600501.1"/>
    </source>
</evidence>
<dbReference type="EC" id="2.7.13.3" evidence="3"/>
<keyword evidence="6 10" id="KW-0418">Kinase</keyword>
<dbReference type="GO" id="GO:0004721">
    <property type="term" value="F:phosphoprotein phosphatase activity"/>
    <property type="evidence" value="ECO:0007669"/>
    <property type="project" value="TreeGrafter"/>
</dbReference>
<keyword evidence="8" id="KW-0472">Membrane</keyword>
<dbReference type="EMBL" id="LR746496">
    <property type="protein sequence ID" value="CAA7600501.1"/>
    <property type="molecule type" value="Genomic_DNA"/>
</dbReference>
<gene>
    <name evidence="11" type="ORF">DEACI_1084</name>
    <name evidence="10" type="ORF">DEACI_1154</name>
</gene>
<dbReference type="GO" id="GO:0005886">
    <property type="term" value="C:plasma membrane"/>
    <property type="evidence" value="ECO:0007669"/>
    <property type="project" value="TreeGrafter"/>
</dbReference>
<dbReference type="PRINTS" id="PR00344">
    <property type="entry name" value="BCTRLSENSOR"/>
</dbReference>
<comment type="catalytic activity">
    <reaction evidence="1">
        <text>ATP + protein L-histidine = ADP + protein N-phospho-L-histidine.</text>
        <dbReference type="EC" id="2.7.13.3"/>
    </reaction>
</comment>
<dbReference type="CDD" id="cd00075">
    <property type="entry name" value="HATPase"/>
    <property type="match status" value="1"/>
</dbReference>
<evidence type="ECO:0000256" key="2">
    <source>
        <dbReference type="ARBA" id="ARBA00004370"/>
    </source>
</evidence>
<dbReference type="InterPro" id="IPR050351">
    <property type="entry name" value="BphY/WalK/GraS-like"/>
</dbReference>
<proteinExistence type="predicted"/>
<dbReference type="InterPro" id="IPR005467">
    <property type="entry name" value="His_kinase_dom"/>
</dbReference>
<sequence>MIVILLLTAAVATTAVFMFSPAAAGMAALGYVFMAVFFLISTHARYRHLARLSAYLKRVNSGDYALELPDNDEGELSILKSEIYKVTTTLRQQNESLRKEKATLAASLSDISHQLKTPLTSMFMMIDILSGENLPEEKRTEFTDCIRQQLERLQWLVESLLKISKLDAEAVTFRIRPVSPGELIEKARVLLNIPMELKNQTLSVEEGNGLSMDCDLNWTAEALINILKNCVEYTPSGGNIRIAFSTNLLYTQIRVSDSGPGIDKEDLPLIFNRFYKGKHSGNDSVGIGLAMAKSIVEAQGGSLTAENEPGGAMFTLRFPKHDVV</sequence>
<dbReference type="GO" id="GO:0016036">
    <property type="term" value="P:cellular response to phosphate starvation"/>
    <property type="evidence" value="ECO:0007669"/>
    <property type="project" value="TreeGrafter"/>
</dbReference>
<name>A0A8S0WWT3_9FIRM</name>
<dbReference type="InterPro" id="IPR036097">
    <property type="entry name" value="HisK_dim/P_sf"/>
</dbReference>
<evidence type="ECO:0000256" key="1">
    <source>
        <dbReference type="ARBA" id="ARBA00000085"/>
    </source>
</evidence>
<keyword evidence="8" id="KW-1133">Transmembrane helix</keyword>
<dbReference type="Pfam" id="PF00512">
    <property type="entry name" value="HisKA"/>
    <property type="match status" value="1"/>
</dbReference>
<evidence type="ECO:0000256" key="5">
    <source>
        <dbReference type="ARBA" id="ARBA00022679"/>
    </source>
</evidence>
<dbReference type="InterPro" id="IPR003661">
    <property type="entry name" value="HisK_dim/P_dom"/>
</dbReference>
<keyword evidence="8" id="KW-0812">Transmembrane</keyword>
<keyword evidence="5 10" id="KW-0808">Transferase</keyword>
<accession>A0A8S0WWT3</accession>
<evidence type="ECO:0000313" key="11">
    <source>
        <dbReference type="EMBL" id="CEJ06635.1"/>
    </source>
</evidence>
<dbReference type="SMART" id="SM00388">
    <property type="entry name" value="HisKA"/>
    <property type="match status" value="1"/>
</dbReference>
<dbReference type="InterPro" id="IPR004358">
    <property type="entry name" value="Sig_transdc_His_kin-like_C"/>
</dbReference>
<dbReference type="PROSITE" id="PS50109">
    <property type="entry name" value="HIS_KIN"/>
    <property type="match status" value="1"/>
</dbReference>
<dbReference type="AlphaFoldDB" id="A0A8S0WWT3"/>
<keyword evidence="12" id="KW-1185">Reference proteome</keyword>
<keyword evidence="7" id="KW-0902">Two-component regulatory system</keyword>
<dbReference type="Gene3D" id="1.10.287.130">
    <property type="match status" value="1"/>
</dbReference>
<evidence type="ECO:0000259" key="9">
    <source>
        <dbReference type="PROSITE" id="PS50109"/>
    </source>
</evidence>
<evidence type="ECO:0000256" key="4">
    <source>
        <dbReference type="ARBA" id="ARBA00022553"/>
    </source>
</evidence>
<reference evidence="11" key="1">
    <citation type="submission" date="2014-11" db="EMBL/GenBank/DDBJ databases">
        <authorList>
            <person name="Hornung B.V."/>
        </authorList>
    </citation>
    <scope>NUCLEOTIDE SEQUENCE</scope>
    <source>
        <strain evidence="11">INE</strain>
    </source>
</reference>
<dbReference type="CDD" id="cd00082">
    <property type="entry name" value="HisKA"/>
    <property type="match status" value="1"/>
</dbReference>
<evidence type="ECO:0000256" key="6">
    <source>
        <dbReference type="ARBA" id="ARBA00022777"/>
    </source>
</evidence>
<keyword evidence="4" id="KW-0597">Phosphoprotein</keyword>
<dbReference type="GO" id="GO:0000155">
    <property type="term" value="F:phosphorelay sensor kinase activity"/>
    <property type="evidence" value="ECO:0007669"/>
    <property type="project" value="InterPro"/>
</dbReference>
<dbReference type="Proteomes" id="UP001071230">
    <property type="component" value="Unassembled WGS sequence"/>
</dbReference>
<comment type="subcellular location">
    <subcellularLocation>
        <location evidence="2">Membrane</location>
    </subcellularLocation>
</comment>
<dbReference type="Gene3D" id="3.30.565.10">
    <property type="entry name" value="Histidine kinase-like ATPase, C-terminal domain"/>
    <property type="match status" value="1"/>
</dbReference>
<dbReference type="SUPFAM" id="SSF47384">
    <property type="entry name" value="Homodimeric domain of signal transducing histidine kinase"/>
    <property type="match status" value="1"/>
</dbReference>